<proteinExistence type="predicted"/>
<gene>
    <name evidence="1" type="ORF">IHE45_06G095700</name>
</gene>
<name>A0ACB7VZ57_DIOAL</name>
<keyword evidence="2" id="KW-1185">Reference proteome</keyword>
<dbReference type="EMBL" id="CM037016">
    <property type="protein sequence ID" value="KAH7680002.1"/>
    <property type="molecule type" value="Genomic_DNA"/>
</dbReference>
<comment type="caution">
    <text evidence="1">The sequence shown here is derived from an EMBL/GenBank/DDBJ whole genome shotgun (WGS) entry which is preliminary data.</text>
</comment>
<dbReference type="Proteomes" id="UP000827976">
    <property type="component" value="Chromosome 6"/>
</dbReference>
<evidence type="ECO:0000313" key="1">
    <source>
        <dbReference type="EMBL" id="KAH7680002.1"/>
    </source>
</evidence>
<evidence type="ECO:0000313" key="2">
    <source>
        <dbReference type="Proteomes" id="UP000827976"/>
    </source>
</evidence>
<organism evidence="1 2">
    <name type="scientific">Dioscorea alata</name>
    <name type="common">Purple yam</name>
    <dbReference type="NCBI Taxonomy" id="55571"/>
    <lineage>
        <taxon>Eukaryota</taxon>
        <taxon>Viridiplantae</taxon>
        <taxon>Streptophyta</taxon>
        <taxon>Embryophyta</taxon>
        <taxon>Tracheophyta</taxon>
        <taxon>Spermatophyta</taxon>
        <taxon>Magnoliopsida</taxon>
        <taxon>Liliopsida</taxon>
        <taxon>Dioscoreales</taxon>
        <taxon>Dioscoreaceae</taxon>
        <taxon>Dioscorea</taxon>
    </lineage>
</organism>
<reference evidence="2" key="1">
    <citation type="journal article" date="2022" name="Nat. Commun.">
        <title>Chromosome evolution and the genetic basis of agronomically important traits in greater yam.</title>
        <authorList>
            <person name="Bredeson J.V."/>
            <person name="Lyons J.B."/>
            <person name="Oniyinde I.O."/>
            <person name="Okereke N.R."/>
            <person name="Kolade O."/>
            <person name="Nnabue I."/>
            <person name="Nwadili C.O."/>
            <person name="Hribova E."/>
            <person name="Parker M."/>
            <person name="Nwogha J."/>
            <person name="Shu S."/>
            <person name="Carlson J."/>
            <person name="Kariba R."/>
            <person name="Muthemba S."/>
            <person name="Knop K."/>
            <person name="Barton G.J."/>
            <person name="Sherwood A.V."/>
            <person name="Lopez-Montes A."/>
            <person name="Asiedu R."/>
            <person name="Jamnadass R."/>
            <person name="Muchugi A."/>
            <person name="Goodstein D."/>
            <person name="Egesi C.N."/>
            <person name="Featherston J."/>
            <person name="Asfaw A."/>
            <person name="Simpson G.G."/>
            <person name="Dolezel J."/>
            <person name="Hendre P.S."/>
            <person name="Van Deynze A."/>
            <person name="Kumar P.L."/>
            <person name="Obidiegwu J.E."/>
            <person name="Bhattacharjee R."/>
            <person name="Rokhsar D.S."/>
        </authorList>
    </citation>
    <scope>NUCLEOTIDE SEQUENCE [LARGE SCALE GENOMIC DNA]</scope>
    <source>
        <strain evidence="2">cv. TDa95/00328</strain>
    </source>
</reference>
<sequence>MAVNLNLQPTAKPQRSSSSRSFMSKPVHPVSFQLWSPWWLELGISSEAGTGQWISVTCVDHTNFSEPVGLRSSSHPYKNLHRGSKCNLCERLLSQRSPCSSSRIVGSGDMPVAAVLSCHHVYHVERLEHTTPKNKKHNPPCPQCEKREENVMEQWPSCKFKNVAPRLKHQGEGGSSRGWTCRQVGDCVMGAVQIPKRSNVLLLDQNPVKRRFCRRWVLARIDLKVKRRKVG</sequence>
<protein>
    <submittedName>
        <fullName evidence="1">Zinc finger RING/FYVE/PHD-type protein</fullName>
    </submittedName>
</protein>
<accession>A0ACB7VZ57</accession>